<keyword evidence="6 13" id="KW-0067">ATP-binding</keyword>
<dbReference type="SUPFAM" id="SSF141571">
    <property type="entry name" value="Pentapeptide repeat-like"/>
    <property type="match status" value="1"/>
</dbReference>
<sequence>MLELHEITKSYRTASLDQTALDGVTVSFRDNEFVAVLGQSGSGKTTMLNIIGGLDHFDSGDLVIDGVSTKDYRSRDWDAYRNNRIGFVFQSYNLIPHQSVLANVELALTLTGVSRGERRRRALEALDQVGLSEHVHKRPSQLSGGQMQRVAIARALINDPEILLADEPTGALDSTTSIQVMDLLREVASDRLVIMVTHNPELAHDYATRIVELADGRITSDTAPYTPAADDAREARPPRRTRMGPLTALSLSFSNLMTKKGRTLMTSFAGSIGIIGIALILALANGVNAYIARTEEETLSSYPLQIERLGMDYTSLIAQATETTTQDDLPDGVVGERRALSNMLGSANTNDLASLKSYFDADGGNVSTYTNAIEYLYDVTPQLYLPVDADSAGQMPTQVNPDTAFSSFGAMTATMQMTAFQQLATDTDLYADQYEVAAGRWPTAYNELVIVLPEDGRMSDLTEYALGLREHNELEQLVQTYVSGMAGSLPGATTTGGAMAADTAADSTASAATDATAGPTATAGATSTATAGAGDSADPDAERTYAYNDLIGRTLSLVPAYEHYAYDAEYQVWTDKSTDAAFMSDLVADGETMTVVGIARAEGTQASLVPGVYYTPALTEHLVEQAADSEIVKAQLADPEVDVFTGKTFAEEADATGDTEFDFTNLFDIDESQLRAAFQIDSSALDLSGMDLSGIDLSGLDTTQMDFSGLDLSGLANAQPDVDLSALDLSSLSLTDLEQQFPQLADVDYVTLITQALSDGVIKEGADEQVATMMNGLIAGFTDYYGEHAAGENPDDPDDDPDLGTLVTDYLSQEDVQRTIAQTLGSDDVIDSAKLTENLTAALGADPAVADISDAVRDQLVAEIGSQVAGAVTSSITSALSSAVQQAMATAMSQMMTAIQTQITAQIEAATTQLATNLADAVSVDPDAFAQAFQLDMTPEELSQLLSTLVTTEPATYETNLTALGWADLENPSEIDIYPKDFESKDAVKQILEDYNAAQAAAGDDDKVITYTDVVGVLMSSVTRIVNIISWMLIAFVAISLVVSSIMIAIITYISVLERRKEIGILRAVGASRSDIRHVFNAETVIEGLMAGLMGVGITLLVSLPLNAFIYGRFGVESIAQLPVRAGIILVLISVGLTVLAGLIPAGKAAREDPVEALRSE</sequence>
<dbReference type="FunFam" id="3.40.50.300:FF:000032">
    <property type="entry name" value="Export ABC transporter ATP-binding protein"/>
    <property type="match status" value="1"/>
</dbReference>
<dbReference type="RefSeq" id="WP_210581186.1">
    <property type="nucleotide sequence ID" value="NZ_LK995527.1"/>
</dbReference>
<dbReference type="Gene3D" id="3.40.50.300">
    <property type="entry name" value="P-loop containing nucleotide triphosphate hydrolases"/>
    <property type="match status" value="1"/>
</dbReference>
<dbReference type="PROSITE" id="PS00211">
    <property type="entry name" value="ABC_TRANSPORTER_1"/>
    <property type="match status" value="1"/>
</dbReference>
<dbReference type="PROSITE" id="PS50893">
    <property type="entry name" value="ABC_TRANSPORTER_2"/>
    <property type="match status" value="1"/>
</dbReference>
<dbReference type="InterPro" id="IPR017871">
    <property type="entry name" value="ABC_transporter-like_CS"/>
</dbReference>
<evidence type="ECO:0000256" key="3">
    <source>
        <dbReference type="ARBA" id="ARBA00022475"/>
    </source>
</evidence>
<dbReference type="GO" id="GO:0022857">
    <property type="term" value="F:transmembrane transporter activity"/>
    <property type="evidence" value="ECO:0007669"/>
    <property type="project" value="UniProtKB-ARBA"/>
</dbReference>
<keyword evidence="5" id="KW-0547">Nucleotide-binding</keyword>
<dbReference type="SMART" id="SM00382">
    <property type="entry name" value="AAA"/>
    <property type="match status" value="1"/>
</dbReference>
<proteinExistence type="inferred from homology"/>
<keyword evidence="7 11" id="KW-1133">Transmembrane helix</keyword>
<evidence type="ECO:0000256" key="5">
    <source>
        <dbReference type="ARBA" id="ARBA00022741"/>
    </source>
</evidence>
<dbReference type="InterPro" id="IPR003439">
    <property type="entry name" value="ABC_transporter-like_ATP-bd"/>
</dbReference>
<feature type="region of interest" description="Disordered" evidence="10">
    <location>
        <begin position="222"/>
        <end position="241"/>
    </location>
</feature>
<evidence type="ECO:0000256" key="7">
    <source>
        <dbReference type="ARBA" id="ARBA00022989"/>
    </source>
</evidence>
<evidence type="ECO:0000259" key="12">
    <source>
        <dbReference type="PROSITE" id="PS50893"/>
    </source>
</evidence>
<keyword evidence="2" id="KW-0813">Transport</keyword>
<feature type="transmembrane region" description="Helical" evidence="11">
    <location>
        <begin position="1122"/>
        <end position="1144"/>
    </location>
</feature>
<dbReference type="InterPro" id="IPR003838">
    <property type="entry name" value="ABC3_permease_C"/>
</dbReference>
<evidence type="ECO:0000256" key="10">
    <source>
        <dbReference type="SAM" id="MobiDB-lite"/>
    </source>
</evidence>
<evidence type="ECO:0000313" key="13">
    <source>
        <dbReference type="EMBL" id="CED92010.1"/>
    </source>
</evidence>
<feature type="transmembrane region" description="Helical" evidence="11">
    <location>
        <begin position="264"/>
        <end position="284"/>
    </location>
</feature>
<protein>
    <submittedName>
        <fullName evidence="13">Macrolide export ATP-binding/permease protein MacB 2</fullName>
    </submittedName>
</protein>
<dbReference type="GO" id="GO:0005524">
    <property type="term" value="F:ATP binding"/>
    <property type="evidence" value="ECO:0007669"/>
    <property type="project" value="UniProtKB-KW"/>
</dbReference>
<dbReference type="SUPFAM" id="SSF52540">
    <property type="entry name" value="P-loop containing nucleoside triphosphate hydrolases"/>
    <property type="match status" value="1"/>
</dbReference>
<keyword evidence="3" id="KW-1003">Cell membrane</keyword>
<dbReference type="InterPro" id="IPR027417">
    <property type="entry name" value="P-loop_NTPase"/>
</dbReference>
<dbReference type="Pfam" id="PF02687">
    <property type="entry name" value="FtsX"/>
    <property type="match status" value="1"/>
</dbReference>
<evidence type="ECO:0000256" key="2">
    <source>
        <dbReference type="ARBA" id="ARBA00022448"/>
    </source>
</evidence>
<dbReference type="EMBL" id="LK995527">
    <property type="protein sequence ID" value="CED92010.1"/>
    <property type="molecule type" value="Genomic_DNA"/>
</dbReference>
<dbReference type="PANTHER" id="PTHR42798">
    <property type="entry name" value="LIPOPROTEIN-RELEASING SYSTEM ATP-BINDING PROTEIN LOLD"/>
    <property type="match status" value="1"/>
</dbReference>
<gene>
    <name evidence="13" type="ORF">AAM4_2178</name>
</gene>
<accession>A0A1L7RP67</accession>
<feature type="compositionally biased region" description="Low complexity" evidence="10">
    <location>
        <begin position="515"/>
        <end position="536"/>
    </location>
</feature>
<dbReference type="CDD" id="cd03255">
    <property type="entry name" value="ABC_MJ0796_LolCDE_FtsE"/>
    <property type="match status" value="1"/>
</dbReference>
<keyword evidence="8 11" id="KW-0472">Membrane</keyword>
<dbReference type="Gene3D" id="2.160.20.80">
    <property type="entry name" value="E3 ubiquitin-protein ligase SopA"/>
    <property type="match status" value="1"/>
</dbReference>
<dbReference type="GO" id="GO:0005886">
    <property type="term" value="C:plasma membrane"/>
    <property type="evidence" value="ECO:0007669"/>
    <property type="project" value="UniProtKB-SubCell"/>
</dbReference>
<dbReference type="InterPro" id="IPR003593">
    <property type="entry name" value="AAA+_ATPase"/>
</dbReference>
<dbReference type="GO" id="GO:0016887">
    <property type="term" value="F:ATP hydrolysis activity"/>
    <property type="evidence" value="ECO:0007669"/>
    <property type="project" value="InterPro"/>
</dbReference>
<comment type="subcellular location">
    <subcellularLocation>
        <location evidence="1">Cell inner membrane</location>
        <topology evidence="1">Multi-pass membrane protein</topology>
    </subcellularLocation>
</comment>
<dbReference type="GO" id="GO:0098796">
    <property type="term" value="C:membrane protein complex"/>
    <property type="evidence" value="ECO:0007669"/>
    <property type="project" value="UniProtKB-ARBA"/>
</dbReference>
<evidence type="ECO:0000256" key="1">
    <source>
        <dbReference type="ARBA" id="ARBA00004429"/>
    </source>
</evidence>
<evidence type="ECO:0000256" key="6">
    <source>
        <dbReference type="ARBA" id="ARBA00022840"/>
    </source>
</evidence>
<evidence type="ECO:0000256" key="9">
    <source>
        <dbReference type="ARBA" id="ARBA00038388"/>
    </source>
</evidence>
<dbReference type="InterPro" id="IPR017911">
    <property type="entry name" value="MacB-like_ATP-bd"/>
</dbReference>
<feature type="domain" description="ABC transporter" evidence="12">
    <location>
        <begin position="2"/>
        <end position="240"/>
    </location>
</feature>
<keyword evidence="4 11" id="KW-0812">Transmembrane</keyword>
<evidence type="ECO:0000256" key="8">
    <source>
        <dbReference type="ARBA" id="ARBA00023136"/>
    </source>
</evidence>
<organism evidence="13">
    <name type="scientific">Actinomyces succiniciruminis</name>
    <dbReference type="NCBI Taxonomy" id="1522002"/>
    <lineage>
        <taxon>Bacteria</taxon>
        <taxon>Bacillati</taxon>
        <taxon>Actinomycetota</taxon>
        <taxon>Actinomycetes</taxon>
        <taxon>Actinomycetales</taxon>
        <taxon>Actinomycetaceae</taxon>
        <taxon>Actinomyces</taxon>
    </lineage>
</organism>
<feature type="transmembrane region" description="Helical" evidence="11">
    <location>
        <begin position="1028"/>
        <end position="1057"/>
    </location>
</feature>
<dbReference type="PANTHER" id="PTHR42798:SF6">
    <property type="entry name" value="CELL DIVISION ATP-BINDING PROTEIN FTSE"/>
    <property type="match status" value="1"/>
</dbReference>
<comment type="similarity">
    <text evidence="9">Belongs to the ABC transporter superfamily. Macrolide exporter (TC 3.A.1.122) family.</text>
</comment>
<dbReference type="Pfam" id="PF00005">
    <property type="entry name" value="ABC_tran"/>
    <property type="match status" value="1"/>
</dbReference>
<evidence type="ECO:0000256" key="4">
    <source>
        <dbReference type="ARBA" id="ARBA00022692"/>
    </source>
</evidence>
<dbReference type="AlphaFoldDB" id="A0A1L7RP67"/>
<reference evidence="13" key="1">
    <citation type="submission" date="2014-07" db="EMBL/GenBank/DDBJ databases">
        <authorList>
            <person name="Zhang J.E."/>
            <person name="Yang H."/>
            <person name="Guo J."/>
            <person name="Deng Z."/>
            <person name="Luo H."/>
            <person name="Luo M."/>
            <person name="Zhao B."/>
        </authorList>
    </citation>
    <scope>NUCLEOTIDE SEQUENCE</scope>
    <source>
        <strain evidence="13">AM4</strain>
    </source>
</reference>
<evidence type="ECO:0000256" key="11">
    <source>
        <dbReference type="SAM" id="Phobius"/>
    </source>
</evidence>
<name>A0A1L7RP67_9ACTO</name>
<feature type="region of interest" description="Disordered" evidence="10">
    <location>
        <begin position="515"/>
        <end position="539"/>
    </location>
</feature>
<feature type="transmembrane region" description="Helical" evidence="11">
    <location>
        <begin position="1089"/>
        <end position="1110"/>
    </location>
</feature>